<sequence>MIKKFIWIIFLILSIGAQAQYKPDVIILGGTAAGTAAAIQAARSGVKTLLINPSTSLIGETTPEMNIAAFDTGLWKEWKDKYKKASDSTLTDPRNVLAEMVKNTKDLQYLSATEVSSITERKDGWEVKVIINGKAEEIKCKVLVDATTNLKVSPLAQNNIINYDKDGKFTNLVNYNQNQQTQPYEQLQKLYRTSGAAGFGKDSLSIYYIPLGVFIPQEKENLLIVSMAAFRDFAIDDFRNIALWMNMGQAVGALAAYGPFFDTTPSKANIRLTQGEMFTYKSFLYPALDIKTDDYAWYPVQKVIASGILRLDFKTGLFNPNETVKAIAIKAVMAELFPRSRIWFIENKVDDLTVANAISLLSFVSGRDPISIQQELAADWKNKYTFNSDFKENQLINKVELAVLLDAYLAPFNIRIDFNGYFLR</sequence>
<evidence type="ECO:0000256" key="2">
    <source>
        <dbReference type="ARBA" id="ARBA00022723"/>
    </source>
</evidence>
<evidence type="ECO:0000313" key="7">
    <source>
        <dbReference type="Proteomes" id="UP000308181"/>
    </source>
</evidence>
<keyword evidence="7" id="KW-1185">Reference proteome</keyword>
<protein>
    <submittedName>
        <fullName evidence="6">FAD-dependent oxidoreductase</fullName>
    </submittedName>
</protein>
<dbReference type="AlphaFoldDB" id="A0A4V5NXV7"/>
<keyword evidence="3" id="KW-0560">Oxidoreductase</keyword>
<evidence type="ECO:0000256" key="5">
    <source>
        <dbReference type="ARBA" id="ARBA00023014"/>
    </source>
</evidence>
<dbReference type="EMBL" id="SWBP01000001">
    <property type="protein sequence ID" value="TKC00941.1"/>
    <property type="molecule type" value="Genomic_DNA"/>
</dbReference>
<reference evidence="6 7" key="1">
    <citation type="submission" date="2019-04" db="EMBL/GenBank/DDBJ databases">
        <title>Pedobacter sp. AR-3-17 sp. nov., isolated from Arctic soil.</title>
        <authorList>
            <person name="Dahal R.H."/>
            <person name="Kim D.-U."/>
        </authorList>
    </citation>
    <scope>NUCLEOTIDE SEQUENCE [LARGE SCALE GENOMIC DNA]</scope>
    <source>
        <strain evidence="6 7">AR-3-17</strain>
    </source>
</reference>
<dbReference type="Pfam" id="PF12831">
    <property type="entry name" value="FAD_oxidored"/>
    <property type="match status" value="2"/>
</dbReference>
<keyword evidence="4" id="KW-0408">Iron</keyword>
<dbReference type="InterPro" id="IPR036188">
    <property type="entry name" value="FAD/NAD-bd_sf"/>
</dbReference>
<dbReference type="GO" id="GO:0016491">
    <property type="term" value="F:oxidoreductase activity"/>
    <property type="evidence" value="ECO:0007669"/>
    <property type="project" value="UniProtKB-KW"/>
</dbReference>
<evidence type="ECO:0000313" key="6">
    <source>
        <dbReference type="EMBL" id="TKC00941.1"/>
    </source>
</evidence>
<keyword evidence="1" id="KW-0004">4Fe-4S</keyword>
<accession>A0A4V5NXV7</accession>
<dbReference type="GO" id="GO:0046872">
    <property type="term" value="F:metal ion binding"/>
    <property type="evidence" value="ECO:0007669"/>
    <property type="project" value="UniProtKB-KW"/>
</dbReference>
<evidence type="ECO:0000256" key="4">
    <source>
        <dbReference type="ARBA" id="ARBA00023004"/>
    </source>
</evidence>
<comment type="caution">
    <text evidence="6">The sequence shown here is derived from an EMBL/GenBank/DDBJ whole genome shotgun (WGS) entry which is preliminary data.</text>
</comment>
<dbReference type="PANTHER" id="PTHR43498:SF1">
    <property type="entry name" value="COB--COM HETERODISULFIDE REDUCTASE IRON-SULFUR SUBUNIT A"/>
    <property type="match status" value="1"/>
</dbReference>
<evidence type="ECO:0000256" key="1">
    <source>
        <dbReference type="ARBA" id="ARBA00022485"/>
    </source>
</evidence>
<dbReference type="InterPro" id="IPR039650">
    <property type="entry name" value="HdrA-like"/>
</dbReference>
<dbReference type="OrthoDB" id="615715at2"/>
<keyword evidence="2" id="KW-0479">Metal-binding</keyword>
<dbReference type="Gene3D" id="3.50.50.60">
    <property type="entry name" value="FAD/NAD(P)-binding domain"/>
    <property type="match status" value="1"/>
</dbReference>
<gene>
    <name evidence="6" type="ORF">FA046_04485</name>
</gene>
<keyword evidence="5" id="KW-0411">Iron-sulfur</keyword>
<evidence type="ECO:0000256" key="3">
    <source>
        <dbReference type="ARBA" id="ARBA00023002"/>
    </source>
</evidence>
<proteinExistence type="predicted"/>
<dbReference type="GO" id="GO:0051539">
    <property type="term" value="F:4 iron, 4 sulfur cluster binding"/>
    <property type="evidence" value="ECO:0007669"/>
    <property type="project" value="UniProtKB-KW"/>
</dbReference>
<dbReference type="RefSeq" id="WP_136825146.1">
    <property type="nucleotide sequence ID" value="NZ_SWBP01000001.1"/>
</dbReference>
<dbReference type="PANTHER" id="PTHR43498">
    <property type="entry name" value="FERREDOXIN:COB-COM HETERODISULFIDE REDUCTASE SUBUNIT A"/>
    <property type="match status" value="1"/>
</dbReference>
<organism evidence="6 7">
    <name type="scientific">Pedobacter cryophilus</name>
    <dbReference type="NCBI Taxonomy" id="2571271"/>
    <lineage>
        <taxon>Bacteria</taxon>
        <taxon>Pseudomonadati</taxon>
        <taxon>Bacteroidota</taxon>
        <taxon>Sphingobacteriia</taxon>
        <taxon>Sphingobacteriales</taxon>
        <taxon>Sphingobacteriaceae</taxon>
        <taxon>Pedobacter</taxon>
    </lineage>
</organism>
<name>A0A4V5NXV7_9SPHI</name>
<dbReference type="SUPFAM" id="SSF51905">
    <property type="entry name" value="FAD/NAD(P)-binding domain"/>
    <property type="match status" value="1"/>
</dbReference>
<dbReference type="Proteomes" id="UP000308181">
    <property type="component" value="Unassembled WGS sequence"/>
</dbReference>